<dbReference type="AlphaFoldDB" id="A0A9P8Q466"/>
<reference evidence="1" key="2">
    <citation type="submission" date="2021-01" db="EMBL/GenBank/DDBJ databases">
        <authorList>
            <person name="Schikora-Tamarit M.A."/>
        </authorList>
    </citation>
    <scope>NUCLEOTIDE SEQUENCE</scope>
    <source>
        <strain evidence="1">CBS2887</strain>
    </source>
</reference>
<organism evidence="1 2">
    <name type="scientific">Wickerhamomyces pijperi</name>
    <name type="common">Yeast</name>
    <name type="synonym">Pichia pijperi</name>
    <dbReference type="NCBI Taxonomy" id="599730"/>
    <lineage>
        <taxon>Eukaryota</taxon>
        <taxon>Fungi</taxon>
        <taxon>Dikarya</taxon>
        <taxon>Ascomycota</taxon>
        <taxon>Saccharomycotina</taxon>
        <taxon>Saccharomycetes</taxon>
        <taxon>Phaffomycetales</taxon>
        <taxon>Wickerhamomycetaceae</taxon>
        <taxon>Wickerhamomyces</taxon>
    </lineage>
</organism>
<comment type="caution">
    <text evidence="1">The sequence shown here is derived from an EMBL/GenBank/DDBJ whole genome shotgun (WGS) entry which is preliminary data.</text>
</comment>
<protein>
    <submittedName>
        <fullName evidence="1">Uncharacterized protein</fullName>
    </submittedName>
</protein>
<sequence>MGSQGMVCNDWNVWVRVQKTLIGHRNLEDTAVISQSRSKSLNRRMRPQQHRWDDDLLFEVFLDIFRVNFPRLTGSGVDTYTFVTFRYQQMHQQPIPTPQISELKLLFCRIDLRPQLYEEGSNGDIFKHMLTRISGLDPVIN</sequence>
<keyword evidence="2" id="KW-1185">Reference proteome</keyword>
<evidence type="ECO:0000313" key="1">
    <source>
        <dbReference type="EMBL" id="KAH3682690.1"/>
    </source>
</evidence>
<dbReference type="EMBL" id="JAEUBG010003508">
    <property type="protein sequence ID" value="KAH3682690.1"/>
    <property type="molecule type" value="Genomic_DNA"/>
</dbReference>
<accession>A0A9P8Q466</accession>
<proteinExistence type="predicted"/>
<gene>
    <name evidence="1" type="ORF">WICPIJ_006353</name>
</gene>
<evidence type="ECO:0000313" key="2">
    <source>
        <dbReference type="Proteomes" id="UP000774326"/>
    </source>
</evidence>
<name>A0A9P8Q466_WICPI</name>
<reference evidence="1" key="1">
    <citation type="journal article" date="2021" name="Open Biol.">
        <title>Shared evolutionary footprints suggest mitochondrial oxidative damage underlies multiple complex I losses in fungi.</title>
        <authorList>
            <person name="Schikora-Tamarit M.A."/>
            <person name="Marcet-Houben M."/>
            <person name="Nosek J."/>
            <person name="Gabaldon T."/>
        </authorList>
    </citation>
    <scope>NUCLEOTIDE SEQUENCE</scope>
    <source>
        <strain evidence="1">CBS2887</strain>
    </source>
</reference>
<dbReference type="Proteomes" id="UP000774326">
    <property type="component" value="Unassembled WGS sequence"/>
</dbReference>